<evidence type="ECO:0000256" key="1">
    <source>
        <dbReference type="SAM" id="SignalP"/>
    </source>
</evidence>
<evidence type="ECO:0008006" key="7">
    <source>
        <dbReference type="Google" id="ProtNLM"/>
    </source>
</evidence>
<keyword evidence="1" id="KW-0732">Signal</keyword>
<proteinExistence type="predicted"/>
<accession>C6Y122</accession>
<dbReference type="Gene3D" id="1.50.10.20">
    <property type="match status" value="1"/>
</dbReference>
<dbReference type="InterPro" id="IPR049174">
    <property type="entry name" value="Beta-AFase-like"/>
</dbReference>
<dbReference type="InterPro" id="IPR049049">
    <property type="entry name" value="Beta-AFase-like_GH127_C"/>
</dbReference>
<feature type="chain" id="PRO_5002974557" description="Glycoside hydrolase family 127 protein" evidence="1">
    <location>
        <begin position="32"/>
        <end position="684"/>
    </location>
</feature>
<reference evidence="5 6" key="1">
    <citation type="journal article" date="2009" name="Stand. Genomic Sci.">
        <title>Complete genome sequence of Pedobacter heparinus type strain (HIM 762-3).</title>
        <authorList>
            <person name="Han C."/>
            <person name="Spring S."/>
            <person name="Lapidus A."/>
            <person name="Del Rio T.G."/>
            <person name="Tice H."/>
            <person name="Copeland A."/>
            <person name="Cheng J.F."/>
            <person name="Lucas S."/>
            <person name="Chen F."/>
            <person name="Nolan M."/>
            <person name="Bruce D."/>
            <person name="Goodwin L."/>
            <person name="Pitluck S."/>
            <person name="Ivanova N."/>
            <person name="Mavromatis K."/>
            <person name="Mikhailova N."/>
            <person name="Pati A."/>
            <person name="Chen A."/>
            <person name="Palaniappan K."/>
            <person name="Land M."/>
            <person name="Hauser L."/>
            <person name="Chang Y.J."/>
            <person name="Jeffries C.C."/>
            <person name="Saunders E."/>
            <person name="Chertkov O."/>
            <person name="Brettin T."/>
            <person name="Goker M."/>
            <person name="Rohde M."/>
            <person name="Bristow J."/>
            <person name="Eisen J.A."/>
            <person name="Markowitz V."/>
            <person name="Hugenholtz P."/>
            <person name="Kyrpides N.C."/>
            <person name="Klenk H.P."/>
            <person name="Detter J.C."/>
        </authorList>
    </citation>
    <scope>NUCLEOTIDE SEQUENCE [LARGE SCALE GENOMIC DNA]</scope>
    <source>
        <strain evidence="6">ATCC 13125 / DSM 2366 / CIP 104194 / JCM 7457 / NBRC 12017 / NCIMB 9290 / NRRL B-14731 / HIM 762-3</strain>
    </source>
</reference>
<dbReference type="Pfam" id="PF20736">
    <property type="entry name" value="Glyco_hydro127M"/>
    <property type="match status" value="1"/>
</dbReference>
<dbReference type="EMBL" id="CP001681">
    <property type="protein sequence ID" value="ACU04949.1"/>
    <property type="molecule type" value="Genomic_DNA"/>
</dbReference>
<dbReference type="PANTHER" id="PTHR43465:SF1">
    <property type="entry name" value="NON-REDUCING END BETA-L-ARABINOFURANOSIDASE"/>
    <property type="match status" value="1"/>
</dbReference>
<dbReference type="KEGG" id="phe:Phep_2748"/>
<evidence type="ECO:0000259" key="2">
    <source>
        <dbReference type="Pfam" id="PF07944"/>
    </source>
</evidence>
<evidence type="ECO:0000259" key="3">
    <source>
        <dbReference type="Pfam" id="PF20736"/>
    </source>
</evidence>
<feature type="signal peptide" evidence="1">
    <location>
        <begin position="1"/>
        <end position="31"/>
    </location>
</feature>
<dbReference type="GO" id="GO:0005975">
    <property type="term" value="P:carbohydrate metabolic process"/>
    <property type="evidence" value="ECO:0007669"/>
    <property type="project" value="InterPro"/>
</dbReference>
<organism evidence="5 6">
    <name type="scientific">Pedobacter heparinus (strain ATCC 13125 / DSM 2366 / CIP 104194 / JCM 7457 / NBRC 12017 / NCIMB 9290 / NRRL B-14731 / HIM 762-3)</name>
    <dbReference type="NCBI Taxonomy" id="485917"/>
    <lineage>
        <taxon>Bacteria</taxon>
        <taxon>Pseudomonadati</taxon>
        <taxon>Bacteroidota</taxon>
        <taxon>Sphingobacteriia</taxon>
        <taxon>Sphingobacteriales</taxon>
        <taxon>Sphingobacteriaceae</taxon>
        <taxon>Pedobacter</taxon>
    </lineage>
</organism>
<dbReference type="Proteomes" id="UP000000852">
    <property type="component" value="Chromosome"/>
</dbReference>
<dbReference type="InterPro" id="IPR012878">
    <property type="entry name" value="Beta-AFase-like_GH127_cat"/>
</dbReference>
<keyword evidence="6" id="KW-1185">Reference proteome</keyword>
<sequence>MNMLMETITMPKRMMLGLCFACCLVAGMGKAQDKSLVNTSNSQHAKLHSLNMRDVSWTKGFWADRFKVAKEAMVPNMWAIYNDANISHAFKNFEIAAGLDTGSHKGPSFHDGDYYKTLEAMASMYASTNDPKLDAMMDKAIAVIARSQRDDGYIYTKAMIEQRKTGSKNQFQDRLSFEAYNIGHLMTAACVHYRATGKTTLLNVAKKATEYLYNFYQKASPALARNAICPSHYMGVIEMYRTIKDPRYLELAKHLIAIKGKIEDGTDDNQDRIPFLQQTKAMGHAVRANYLYAGVADLYAETGNDSLMKTLNLMWDDVNQHKMYITGGCGSLYDGTSPDGTSYNPTEVQKIHQAFGRDFQLPNFTAHNETCANIGNVLWNWRMLQISGDAKYADVMELALHNSVLSGISLDGKKFLYTNPLSYSDELPFKQRWSKDRVPYIGLSNCCPPNVVRTIAEVSDYAYSISDKGLWFNLYGGNTVNTTLTDGTKLKLSQETNYPWDGNIKIKILSTGSKPYSLFFRIPGWAARADLKVNGKVENMDLRPGTYAELNRKWKAGDLVELVLPMEAQLVEANPLVEENRNQIAVKRGPVVYCLESPDLRGKKIFNVFIPANISLKAMPIKIDGADMISLEGNARLIENKDWKNVLYRPLNENNALSPIKLVPYFAWGNRGHSEMSVWLPVSR</sequence>
<dbReference type="InterPro" id="IPR008928">
    <property type="entry name" value="6-hairpin_glycosidase_sf"/>
</dbReference>
<protein>
    <recommendedName>
        <fullName evidence="7">Glycoside hydrolase family 127 protein</fullName>
    </recommendedName>
</protein>
<dbReference type="InterPro" id="IPR049046">
    <property type="entry name" value="Beta-AFase-like_GH127_middle"/>
</dbReference>
<dbReference type="AlphaFoldDB" id="C6Y122"/>
<gene>
    <name evidence="5" type="ordered locus">Phep_2748</name>
</gene>
<feature type="domain" description="Non-reducing end beta-L-arabinofuranosidase-like GH127 catalytic" evidence="2">
    <location>
        <begin position="54"/>
        <end position="459"/>
    </location>
</feature>
<dbReference type="STRING" id="485917.Phep_2748"/>
<feature type="domain" description="Non-reducing end beta-L-arabinofuranosidase-like GH127 C-terminal" evidence="4">
    <location>
        <begin position="569"/>
        <end position="681"/>
    </location>
</feature>
<dbReference type="Pfam" id="PF20737">
    <property type="entry name" value="Glyco_hydro127C"/>
    <property type="match status" value="1"/>
</dbReference>
<evidence type="ECO:0000259" key="4">
    <source>
        <dbReference type="Pfam" id="PF20737"/>
    </source>
</evidence>
<dbReference type="PANTHER" id="PTHR43465">
    <property type="entry name" value="DUF1680 DOMAIN PROTEIN (AFU_ORTHOLOGUE AFUA_1G08910)"/>
    <property type="match status" value="1"/>
</dbReference>
<evidence type="ECO:0000313" key="5">
    <source>
        <dbReference type="EMBL" id="ACU04949.1"/>
    </source>
</evidence>
<name>C6Y122_PEDHD</name>
<dbReference type="eggNOG" id="COG3533">
    <property type="taxonomic scope" value="Bacteria"/>
</dbReference>
<feature type="domain" description="Non-reducing end beta-L-arabinofuranosidase-like GH127 middle" evidence="3">
    <location>
        <begin position="470"/>
        <end position="566"/>
    </location>
</feature>
<dbReference type="Pfam" id="PF07944">
    <property type="entry name" value="Beta-AFase-like_GH127_cat"/>
    <property type="match status" value="1"/>
</dbReference>
<evidence type="ECO:0000313" key="6">
    <source>
        <dbReference type="Proteomes" id="UP000000852"/>
    </source>
</evidence>
<dbReference type="HOGENOM" id="CLU_013148_1_1_10"/>
<dbReference type="SUPFAM" id="SSF48208">
    <property type="entry name" value="Six-hairpin glycosidases"/>
    <property type="match status" value="1"/>
</dbReference>